<organism evidence="2 3">
    <name type="scientific">Ekhidna lutea</name>
    <dbReference type="NCBI Taxonomy" id="447679"/>
    <lineage>
        <taxon>Bacteria</taxon>
        <taxon>Pseudomonadati</taxon>
        <taxon>Bacteroidota</taxon>
        <taxon>Cytophagia</taxon>
        <taxon>Cytophagales</taxon>
        <taxon>Reichenbachiellaceae</taxon>
        <taxon>Ekhidna</taxon>
    </lineage>
</organism>
<sequence length="204" mass="24349">MNFLKVFILAFVLTGSRALFAQDNCDYLRRVLAFEDDNFYVLMKVKNYPKQEVLFSLSVLKQFMEIEFGITYDDKVKMDSVLLSKCNEDLVFKDKKLVNYLKDYFKVDSLGLNNFSRSVHLKKIIGETMEKFQLFQRHQGNYDSLAFYSAARDIIIETDYLEIPIWFTERKLLISYFIRKGIVLREEHNRFLEVLDKSEFIQEF</sequence>
<accession>A0A239IPI2</accession>
<proteinExistence type="predicted"/>
<gene>
    <name evidence="2" type="ORF">SAMN05421640_1762</name>
</gene>
<protein>
    <submittedName>
        <fullName evidence="2">Uncharacterized protein</fullName>
    </submittedName>
</protein>
<keyword evidence="1" id="KW-0732">Signal</keyword>
<feature type="signal peptide" evidence="1">
    <location>
        <begin position="1"/>
        <end position="21"/>
    </location>
</feature>
<dbReference type="RefSeq" id="WP_089356504.1">
    <property type="nucleotide sequence ID" value="NZ_FZPD01000003.1"/>
</dbReference>
<dbReference type="Proteomes" id="UP000198393">
    <property type="component" value="Unassembled WGS sequence"/>
</dbReference>
<evidence type="ECO:0000313" key="3">
    <source>
        <dbReference type="Proteomes" id="UP000198393"/>
    </source>
</evidence>
<feature type="chain" id="PRO_5012669853" evidence="1">
    <location>
        <begin position="22"/>
        <end position="204"/>
    </location>
</feature>
<name>A0A239IPI2_EKHLU</name>
<dbReference type="EMBL" id="FZPD01000003">
    <property type="protein sequence ID" value="SNS95485.1"/>
    <property type="molecule type" value="Genomic_DNA"/>
</dbReference>
<keyword evidence="3" id="KW-1185">Reference proteome</keyword>
<evidence type="ECO:0000313" key="2">
    <source>
        <dbReference type="EMBL" id="SNS95485.1"/>
    </source>
</evidence>
<dbReference type="AlphaFoldDB" id="A0A239IPI2"/>
<evidence type="ECO:0000256" key="1">
    <source>
        <dbReference type="SAM" id="SignalP"/>
    </source>
</evidence>
<reference evidence="2 3" key="1">
    <citation type="submission" date="2017-06" db="EMBL/GenBank/DDBJ databases">
        <authorList>
            <person name="Kim H.J."/>
            <person name="Triplett B.A."/>
        </authorList>
    </citation>
    <scope>NUCLEOTIDE SEQUENCE [LARGE SCALE GENOMIC DNA]</scope>
    <source>
        <strain evidence="2 3">DSM 19307</strain>
    </source>
</reference>